<gene>
    <name evidence="1" type="ORF">NX722_12585</name>
</gene>
<evidence type="ECO:0000313" key="2">
    <source>
        <dbReference type="Proteomes" id="UP001209854"/>
    </source>
</evidence>
<organism evidence="1 2">
    <name type="scientific">Endozoicomonas gorgoniicola</name>
    <dbReference type="NCBI Taxonomy" id="1234144"/>
    <lineage>
        <taxon>Bacteria</taxon>
        <taxon>Pseudomonadati</taxon>
        <taxon>Pseudomonadota</taxon>
        <taxon>Gammaproteobacteria</taxon>
        <taxon>Oceanospirillales</taxon>
        <taxon>Endozoicomonadaceae</taxon>
        <taxon>Endozoicomonas</taxon>
    </lineage>
</organism>
<reference evidence="1 2" key="1">
    <citation type="submission" date="2022-10" db="EMBL/GenBank/DDBJ databases">
        <title>High-quality genome sequences of two octocoral-associated bacteria, Endozoicomonas euniceicola EF212 and Endozoicomonas gorgoniicola PS125.</title>
        <authorList>
            <person name="Chiou Y.-J."/>
            <person name="Chen Y.-H."/>
        </authorList>
    </citation>
    <scope>NUCLEOTIDE SEQUENCE [LARGE SCALE GENOMIC DNA]</scope>
    <source>
        <strain evidence="1 2">PS125</strain>
    </source>
</reference>
<dbReference type="Pfam" id="PF08907">
    <property type="entry name" value="DUF1853"/>
    <property type="match status" value="1"/>
</dbReference>
<dbReference type="InterPro" id="IPR015003">
    <property type="entry name" value="DUF1853"/>
</dbReference>
<evidence type="ECO:0000313" key="1">
    <source>
        <dbReference type="EMBL" id="MCW7553457.1"/>
    </source>
</evidence>
<dbReference type="RefSeq" id="WP_262568283.1">
    <property type="nucleotide sequence ID" value="NZ_JAPFCC010000001.1"/>
</dbReference>
<dbReference type="EMBL" id="JAPFCC010000001">
    <property type="protein sequence ID" value="MCW7553457.1"/>
    <property type="molecule type" value="Genomic_DNA"/>
</dbReference>
<sequence>MKLSTDLSGTQLSRDLRWIQSSPVLFNDTCHECFASSVLPECSSPLFEPGYALAPEAVAFIRNALGYKRWHLLGIYYETLWHYLLDQHPAIHTLARNLQVQKADHSTLGEFDLIYDNLDTGITTHLELAVKLYLGIPCFSQHSHSSHWHQWVGPGLKDRMDRKLHRLLSHQIRLARTPEGAAAIASLGVARLSRSICLQGYLFYPVHGYCPPPQNCNPDHLKGYWIAESMLSQWLEQQPSELYYFRPAKLRWLASLHESERQKKNDKSSLLQSLSGIRQPQLIIACAEESNGYNEQYRFFVVPDDWQKQAELASEKQQ</sequence>
<keyword evidence="2" id="KW-1185">Reference proteome</keyword>
<accession>A0ABT3MVQ5</accession>
<protein>
    <submittedName>
        <fullName evidence="1">DUF1853 family protein</fullName>
    </submittedName>
</protein>
<dbReference type="Proteomes" id="UP001209854">
    <property type="component" value="Unassembled WGS sequence"/>
</dbReference>
<comment type="caution">
    <text evidence="1">The sequence shown here is derived from an EMBL/GenBank/DDBJ whole genome shotgun (WGS) entry which is preliminary data.</text>
</comment>
<proteinExistence type="predicted"/>
<name>A0ABT3MVQ5_9GAMM</name>